<evidence type="ECO:0000256" key="5">
    <source>
        <dbReference type="SAM" id="Phobius"/>
    </source>
</evidence>
<dbReference type="PANTHER" id="PTHR35529">
    <property type="entry name" value="MANGANESE EFFLUX PUMP MNTP-RELATED"/>
    <property type="match status" value="1"/>
</dbReference>
<evidence type="ECO:0000313" key="7">
    <source>
        <dbReference type="Proteomes" id="UP000524246"/>
    </source>
</evidence>
<name>A0A7X9FQY5_9DELT</name>
<keyword evidence="2 5" id="KW-0812">Transmembrane</keyword>
<dbReference type="InterPro" id="IPR003810">
    <property type="entry name" value="Mntp/YtaF"/>
</dbReference>
<reference evidence="6 7" key="1">
    <citation type="journal article" date="2020" name="Biotechnol. Biofuels">
        <title>New insights from the biogas microbiome by comprehensive genome-resolved metagenomics of nearly 1600 species originating from multiple anaerobic digesters.</title>
        <authorList>
            <person name="Campanaro S."/>
            <person name="Treu L."/>
            <person name="Rodriguez-R L.M."/>
            <person name="Kovalovszki A."/>
            <person name="Ziels R.M."/>
            <person name="Maus I."/>
            <person name="Zhu X."/>
            <person name="Kougias P.G."/>
            <person name="Basile A."/>
            <person name="Luo G."/>
            <person name="Schluter A."/>
            <person name="Konstantinidis K.T."/>
            <person name="Angelidaki I."/>
        </authorList>
    </citation>
    <scope>NUCLEOTIDE SEQUENCE [LARGE SCALE GENOMIC DNA]</scope>
    <source>
        <strain evidence="6">AS27yjCOA_65</strain>
    </source>
</reference>
<evidence type="ECO:0000256" key="3">
    <source>
        <dbReference type="ARBA" id="ARBA00022989"/>
    </source>
</evidence>
<dbReference type="PANTHER" id="PTHR35529:SF1">
    <property type="entry name" value="MANGANESE EFFLUX PUMP MNTP-RELATED"/>
    <property type="match status" value="1"/>
</dbReference>
<evidence type="ECO:0000313" key="6">
    <source>
        <dbReference type="EMBL" id="NMC62231.1"/>
    </source>
</evidence>
<evidence type="ECO:0000256" key="4">
    <source>
        <dbReference type="ARBA" id="ARBA00023136"/>
    </source>
</evidence>
<dbReference type="EMBL" id="JAAZON010000140">
    <property type="protein sequence ID" value="NMC62231.1"/>
    <property type="molecule type" value="Genomic_DNA"/>
</dbReference>
<keyword evidence="1" id="KW-1003">Cell membrane</keyword>
<feature type="transmembrane region" description="Helical" evidence="5">
    <location>
        <begin position="31"/>
        <end position="52"/>
    </location>
</feature>
<sequence>MVVAVAIAFALGFDTFAVGLAAGTNNPSERASFRLYFHFGLFQFLMPIIGWHIGRTILPYIRDYDHWIAFGLLALIALRMLWES</sequence>
<evidence type="ECO:0000256" key="1">
    <source>
        <dbReference type="ARBA" id="ARBA00022475"/>
    </source>
</evidence>
<feature type="transmembrane region" description="Helical" evidence="5">
    <location>
        <begin position="64"/>
        <end position="82"/>
    </location>
</feature>
<evidence type="ECO:0000256" key="2">
    <source>
        <dbReference type="ARBA" id="ARBA00022692"/>
    </source>
</evidence>
<dbReference type="AlphaFoldDB" id="A0A7X9FQY5"/>
<accession>A0A7X9FQY5</accession>
<proteinExistence type="predicted"/>
<keyword evidence="3 5" id="KW-1133">Transmembrane helix</keyword>
<gene>
    <name evidence="6" type="ORF">GYA55_03600</name>
</gene>
<comment type="caution">
    <text evidence="6">The sequence shown here is derived from an EMBL/GenBank/DDBJ whole genome shotgun (WGS) entry which is preliminary data.</text>
</comment>
<dbReference type="Pfam" id="PF02659">
    <property type="entry name" value="Mntp"/>
    <property type="match status" value="1"/>
</dbReference>
<feature type="non-terminal residue" evidence="6">
    <location>
        <position position="84"/>
    </location>
</feature>
<dbReference type="Proteomes" id="UP000524246">
    <property type="component" value="Unassembled WGS sequence"/>
</dbReference>
<keyword evidence="4 5" id="KW-0472">Membrane</keyword>
<organism evidence="6 7">
    <name type="scientific">SAR324 cluster bacterium</name>
    <dbReference type="NCBI Taxonomy" id="2024889"/>
    <lineage>
        <taxon>Bacteria</taxon>
        <taxon>Deltaproteobacteria</taxon>
        <taxon>SAR324 cluster</taxon>
    </lineage>
</organism>
<protein>
    <submittedName>
        <fullName evidence="6">Manganese efflux pump</fullName>
    </submittedName>
</protein>